<organism evidence="2">
    <name type="scientific">Utricularia reniformis</name>
    <dbReference type="NCBI Taxonomy" id="192314"/>
    <lineage>
        <taxon>Eukaryota</taxon>
        <taxon>Viridiplantae</taxon>
        <taxon>Streptophyta</taxon>
        <taxon>Embryophyta</taxon>
        <taxon>Tracheophyta</taxon>
        <taxon>Spermatophyta</taxon>
        <taxon>Magnoliopsida</taxon>
        <taxon>eudicotyledons</taxon>
        <taxon>Gunneridae</taxon>
        <taxon>Pentapetalae</taxon>
        <taxon>asterids</taxon>
        <taxon>lamiids</taxon>
        <taxon>Lamiales</taxon>
        <taxon>Lentibulariaceae</taxon>
        <taxon>Utricularia</taxon>
    </lineage>
</organism>
<protein>
    <submittedName>
        <fullName evidence="2">Uncharacterized protein</fullName>
    </submittedName>
</protein>
<gene>
    <name evidence="2" type="ORF">AEK19_MT1453</name>
</gene>
<accession>A0A1Y0B2M5</accession>
<evidence type="ECO:0000313" key="2">
    <source>
        <dbReference type="EMBL" id="ART31644.1"/>
    </source>
</evidence>
<reference evidence="2" key="1">
    <citation type="submission" date="2017-03" db="EMBL/GenBank/DDBJ databases">
        <title>The mitochondrial genome of the carnivorous plant Utricularia reniformis (Lentibulariaceae): structure, comparative analysis and evolutionary landmarks.</title>
        <authorList>
            <person name="Silva S.R."/>
            <person name="Alvarenga D.O."/>
            <person name="Michael T.P."/>
            <person name="Miranda V.F.O."/>
            <person name="Varani A.M."/>
        </authorList>
    </citation>
    <scope>NUCLEOTIDE SEQUENCE</scope>
</reference>
<geneLocation type="mitochondrion" evidence="2"/>
<name>A0A1Y0B2M5_9LAMI</name>
<dbReference type="EMBL" id="KY774314">
    <property type="protein sequence ID" value="ART31644.1"/>
    <property type="molecule type" value="Genomic_DNA"/>
</dbReference>
<dbReference type="AlphaFoldDB" id="A0A1Y0B2M5"/>
<proteinExistence type="predicted"/>
<feature type="region of interest" description="Disordered" evidence="1">
    <location>
        <begin position="20"/>
        <end position="49"/>
    </location>
</feature>
<evidence type="ECO:0000256" key="1">
    <source>
        <dbReference type="SAM" id="MobiDB-lite"/>
    </source>
</evidence>
<keyword evidence="2" id="KW-0496">Mitochondrion</keyword>
<sequence length="100" mass="11237">MQSTSSIRRLCDYYVSPAPCKPLSGGARPLDGSSGTGPLMNQSKPKHLLERRDKDGSLRERRFFLNLEFDSIRITSEEGCSYQWSNLPGINRPFCPFPLG</sequence>